<feature type="compositionally biased region" description="Polar residues" evidence="1">
    <location>
        <begin position="26"/>
        <end position="35"/>
    </location>
</feature>
<name>A0AAN8MBG5_9TELE</name>
<evidence type="ECO:0000256" key="1">
    <source>
        <dbReference type="SAM" id="MobiDB-lite"/>
    </source>
</evidence>
<evidence type="ECO:0000313" key="2">
    <source>
        <dbReference type="EMBL" id="KAK6322301.1"/>
    </source>
</evidence>
<dbReference type="Proteomes" id="UP001356427">
    <property type="component" value="Unassembled WGS sequence"/>
</dbReference>
<dbReference type="EMBL" id="JAGTTL010000005">
    <property type="protein sequence ID" value="KAK6322301.1"/>
    <property type="molecule type" value="Genomic_DNA"/>
</dbReference>
<reference evidence="2 3" key="1">
    <citation type="submission" date="2021-04" db="EMBL/GenBank/DDBJ databases">
        <authorList>
            <person name="De Guttry C."/>
            <person name="Zahm M."/>
            <person name="Klopp C."/>
            <person name="Cabau C."/>
            <person name="Louis A."/>
            <person name="Berthelot C."/>
            <person name="Parey E."/>
            <person name="Roest Crollius H."/>
            <person name="Montfort J."/>
            <person name="Robinson-Rechavi M."/>
            <person name="Bucao C."/>
            <person name="Bouchez O."/>
            <person name="Gislard M."/>
            <person name="Lluch J."/>
            <person name="Milhes M."/>
            <person name="Lampietro C."/>
            <person name="Lopez Roques C."/>
            <person name="Donnadieu C."/>
            <person name="Braasch I."/>
            <person name="Desvignes T."/>
            <person name="Postlethwait J."/>
            <person name="Bobe J."/>
            <person name="Wedekind C."/>
            <person name="Guiguen Y."/>
        </authorList>
    </citation>
    <scope>NUCLEOTIDE SEQUENCE [LARGE SCALE GENOMIC DNA]</scope>
    <source>
        <strain evidence="2">Cs_M1</strain>
        <tissue evidence="2">Blood</tissue>
    </source>
</reference>
<evidence type="ECO:0000313" key="3">
    <source>
        <dbReference type="Proteomes" id="UP001356427"/>
    </source>
</evidence>
<comment type="caution">
    <text evidence="2">The sequence shown here is derived from an EMBL/GenBank/DDBJ whole genome shotgun (WGS) entry which is preliminary data.</text>
</comment>
<protein>
    <submittedName>
        <fullName evidence="2">Uncharacterized protein</fullName>
    </submittedName>
</protein>
<sequence>MDSPLFELLRQTREEGPVEQAKPPATLNQPLQHNHTAADLNRPQPDPESPGLPSSQPPALALHQTPRHPKSNSLSRFYKKLYRLAYMRLKMLYTPADLSP</sequence>
<dbReference type="AlphaFoldDB" id="A0AAN8MBG5"/>
<accession>A0AAN8MBG5</accession>
<organism evidence="2 3">
    <name type="scientific">Coregonus suidteri</name>
    <dbReference type="NCBI Taxonomy" id="861788"/>
    <lineage>
        <taxon>Eukaryota</taxon>
        <taxon>Metazoa</taxon>
        <taxon>Chordata</taxon>
        <taxon>Craniata</taxon>
        <taxon>Vertebrata</taxon>
        <taxon>Euteleostomi</taxon>
        <taxon>Actinopterygii</taxon>
        <taxon>Neopterygii</taxon>
        <taxon>Teleostei</taxon>
        <taxon>Protacanthopterygii</taxon>
        <taxon>Salmoniformes</taxon>
        <taxon>Salmonidae</taxon>
        <taxon>Coregoninae</taxon>
        <taxon>Coregonus</taxon>
    </lineage>
</organism>
<keyword evidence="3" id="KW-1185">Reference proteome</keyword>
<feature type="region of interest" description="Disordered" evidence="1">
    <location>
        <begin position="1"/>
        <end position="74"/>
    </location>
</feature>
<gene>
    <name evidence="2" type="ORF">J4Q44_G00070930</name>
</gene>
<proteinExistence type="predicted"/>